<evidence type="ECO:0000313" key="6">
    <source>
        <dbReference type="EMBL" id="OLS64414.1"/>
    </source>
</evidence>
<dbReference type="SUPFAM" id="SSF55811">
    <property type="entry name" value="Nudix"/>
    <property type="match status" value="1"/>
</dbReference>
<dbReference type="PANTHER" id="PTHR43046">
    <property type="entry name" value="GDP-MANNOSE MANNOSYL HYDROLASE"/>
    <property type="match status" value="1"/>
</dbReference>
<name>A0A1Q9RAE8_PSEPU</name>
<evidence type="ECO:0000256" key="1">
    <source>
        <dbReference type="ARBA" id="ARBA00001946"/>
    </source>
</evidence>
<gene>
    <name evidence="6" type="ORF">PSEMO_06990</name>
</gene>
<keyword evidence="2 4" id="KW-0378">Hydrolase</keyword>
<dbReference type="Gene3D" id="3.90.79.10">
    <property type="entry name" value="Nucleoside Triphosphate Pyrophosphohydrolase"/>
    <property type="match status" value="1"/>
</dbReference>
<protein>
    <recommendedName>
        <fullName evidence="5">Nudix hydrolase domain-containing protein</fullName>
    </recommendedName>
</protein>
<accession>A0A1Q9RAE8</accession>
<proteinExistence type="inferred from homology"/>
<sequence length="146" mass="16748">MRERKSARLLVLDPEDRVLLFHFVHKGDALDGSDHWASPGGGLEEGESFRDAAIRELYEETGIRTEEVGEPVAERRFVMRLPSGENVISMERYYRVQAGSQQLSREGWTAHEQKVMAAHHWWSAEELRTTTATVYPERLLEMLGHA</sequence>
<keyword evidence="3" id="KW-0460">Magnesium</keyword>
<dbReference type="RefSeq" id="WP_075801780.1">
    <property type="nucleotide sequence ID" value="NZ_MKZO01000006.1"/>
</dbReference>
<evidence type="ECO:0000259" key="5">
    <source>
        <dbReference type="PROSITE" id="PS51462"/>
    </source>
</evidence>
<dbReference type="GO" id="GO:0016787">
    <property type="term" value="F:hydrolase activity"/>
    <property type="evidence" value="ECO:0007669"/>
    <property type="project" value="UniProtKB-KW"/>
</dbReference>
<comment type="similarity">
    <text evidence="4">Belongs to the Nudix hydrolase family.</text>
</comment>
<dbReference type="PROSITE" id="PS51462">
    <property type="entry name" value="NUDIX"/>
    <property type="match status" value="1"/>
</dbReference>
<organism evidence="6 7">
    <name type="scientific">Pseudomonas putida</name>
    <name type="common">Arthrobacter siderocapsulatus</name>
    <dbReference type="NCBI Taxonomy" id="303"/>
    <lineage>
        <taxon>Bacteria</taxon>
        <taxon>Pseudomonadati</taxon>
        <taxon>Pseudomonadota</taxon>
        <taxon>Gammaproteobacteria</taxon>
        <taxon>Pseudomonadales</taxon>
        <taxon>Pseudomonadaceae</taxon>
        <taxon>Pseudomonas</taxon>
    </lineage>
</organism>
<dbReference type="PROSITE" id="PS00893">
    <property type="entry name" value="NUDIX_BOX"/>
    <property type="match status" value="1"/>
</dbReference>
<dbReference type="AlphaFoldDB" id="A0A1Q9RAE8"/>
<dbReference type="EMBL" id="MKZO01000006">
    <property type="protein sequence ID" value="OLS64414.1"/>
    <property type="molecule type" value="Genomic_DNA"/>
</dbReference>
<reference evidence="6 7" key="1">
    <citation type="submission" date="2016-10" db="EMBL/GenBank/DDBJ databases">
        <title>Genome Sequence of Pseudomonas putida GM4FR.</title>
        <authorList>
            <person name="Poehlein A."/>
            <person name="Wemheuer F."/>
            <person name="Hollensteiner J."/>
            <person name="Wemheuer B."/>
        </authorList>
    </citation>
    <scope>NUCLEOTIDE SEQUENCE [LARGE SCALE GENOMIC DNA]</scope>
    <source>
        <strain evidence="6 7">GM4FR</strain>
    </source>
</reference>
<evidence type="ECO:0000256" key="2">
    <source>
        <dbReference type="ARBA" id="ARBA00022801"/>
    </source>
</evidence>
<evidence type="ECO:0000256" key="3">
    <source>
        <dbReference type="ARBA" id="ARBA00022842"/>
    </source>
</evidence>
<dbReference type="PRINTS" id="PR00502">
    <property type="entry name" value="NUDIXFAMILY"/>
</dbReference>
<dbReference type="Proteomes" id="UP000186736">
    <property type="component" value="Unassembled WGS sequence"/>
</dbReference>
<dbReference type="Pfam" id="PF00293">
    <property type="entry name" value="NUDIX"/>
    <property type="match status" value="1"/>
</dbReference>
<comment type="cofactor">
    <cofactor evidence="1">
        <name>Mg(2+)</name>
        <dbReference type="ChEBI" id="CHEBI:18420"/>
    </cofactor>
</comment>
<dbReference type="PANTHER" id="PTHR43046:SF12">
    <property type="entry name" value="GDP-MANNOSE MANNOSYL HYDROLASE"/>
    <property type="match status" value="1"/>
</dbReference>
<dbReference type="InterPro" id="IPR015797">
    <property type="entry name" value="NUDIX_hydrolase-like_dom_sf"/>
</dbReference>
<evidence type="ECO:0000256" key="4">
    <source>
        <dbReference type="RuleBase" id="RU003476"/>
    </source>
</evidence>
<dbReference type="CDD" id="cd04685">
    <property type="entry name" value="NUDIX_Hydrolase"/>
    <property type="match status" value="1"/>
</dbReference>
<feature type="domain" description="Nudix hydrolase" evidence="5">
    <location>
        <begin position="1"/>
        <end position="146"/>
    </location>
</feature>
<dbReference type="OrthoDB" id="9761969at2"/>
<dbReference type="InterPro" id="IPR000086">
    <property type="entry name" value="NUDIX_hydrolase_dom"/>
</dbReference>
<comment type="caution">
    <text evidence="6">The sequence shown here is derived from an EMBL/GenBank/DDBJ whole genome shotgun (WGS) entry which is preliminary data.</text>
</comment>
<dbReference type="InterPro" id="IPR020476">
    <property type="entry name" value="Nudix_hydrolase"/>
</dbReference>
<evidence type="ECO:0000313" key="7">
    <source>
        <dbReference type="Proteomes" id="UP000186736"/>
    </source>
</evidence>
<dbReference type="InterPro" id="IPR020084">
    <property type="entry name" value="NUDIX_hydrolase_CS"/>
</dbReference>